<dbReference type="OrthoDB" id="9797674at2"/>
<dbReference type="InParanoid" id="A0A5Q0BL19"/>
<evidence type="ECO:0000259" key="12">
    <source>
        <dbReference type="PROSITE" id="PS51371"/>
    </source>
</evidence>
<evidence type="ECO:0000256" key="1">
    <source>
        <dbReference type="ARBA" id="ARBA00004651"/>
    </source>
</evidence>
<evidence type="ECO:0000256" key="9">
    <source>
        <dbReference type="PROSITE-ProRule" id="PRU00703"/>
    </source>
</evidence>
<evidence type="ECO:0000313" key="15">
    <source>
        <dbReference type="Proteomes" id="UP000325755"/>
    </source>
</evidence>
<feature type="domain" description="CBS" evidence="12">
    <location>
        <begin position="273"/>
        <end position="331"/>
    </location>
</feature>
<dbReference type="CDD" id="cd04590">
    <property type="entry name" value="CBS_pair_CorC_HlyC_assoc"/>
    <property type="match status" value="1"/>
</dbReference>
<keyword evidence="7 9" id="KW-0129">CBS domain</keyword>
<dbReference type="GO" id="GO:0005886">
    <property type="term" value="C:plasma membrane"/>
    <property type="evidence" value="ECO:0007669"/>
    <property type="project" value="UniProtKB-SubCell"/>
</dbReference>
<sequence>MNDIPLSVLFGTLVFLLMVSAFFSGAETALMTLNRYRLLHLVKKGHAGALRAQKLLKRPDRFIGVVLLGNNFANVLISSMTTVITLRLDGGESGLAIAAGIVTLLILIFSEVAPKTLAAMHPDRLAFGSSIIILPLLKLCYPIVWIVNAIANLLLRIIGFNASGETYSALSKEELRTVVAEAGAMIPDRYQNMLLSVLDLESASVEDIMVPRNEIIGIDLDDPLDVIIDQITNSRHTRLPVFRKDIDKVFGVLHLRKALICMGQQRLSKESLIQSLIKPYFVTENMPLHQLLINFRRDEVRIGLVVDEYGDVQGLVTVEDLMREIIGEITTNSLEVRKQSDDSYLVDASVGLRELNRATGWGLPTEGPKTLNGLLTDYLETIPEAGTSIKLFGHQLEITAMDKKAIREVRVYPNKPES</sequence>
<dbReference type="SMART" id="SM01091">
    <property type="entry name" value="CorC_HlyC"/>
    <property type="match status" value="1"/>
</dbReference>
<dbReference type="GO" id="GO:0050660">
    <property type="term" value="F:flavin adenine dinucleotide binding"/>
    <property type="evidence" value="ECO:0007669"/>
    <property type="project" value="InterPro"/>
</dbReference>
<feature type="transmembrane region" description="Helical" evidence="11">
    <location>
        <begin position="6"/>
        <end position="33"/>
    </location>
</feature>
<dbReference type="KEGG" id="mmob:F6R98_09455"/>
<keyword evidence="4 10" id="KW-0812">Transmembrane</keyword>
<name>A0A5Q0BL19_9GAMM</name>
<evidence type="ECO:0000256" key="7">
    <source>
        <dbReference type="ARBA" id="ARBA00023122"/>
    </source>
</evidence>
<dbReference type="SUPFAM" id="SSF56176">
    <property type="entry name" value="FAD-binding/transporter-associated domain-like"/>
    <property type="match status" value="1"/>
</dbReference>
<dbReference type="Gene3D" id="3.30.465.10">
    <property type="match status" value="1"/>
</dbReference>
<evidence type="ECO:0000256" key="5">
    <source>
        <dbReference type="ARBA" id="ARBA00022737"/>
    </source>
</evidence>
<keyword evidence="3" id="KW-1003">Cell membrane</keyword>
<evidence type="ECO:0000256" key="10">
    <source>
        <dbReference type="PROSITE-ProRule" id="PRU01193"/>
    </source>
</evidence>
<proteinExistence type="inferred from homology"/>
<keyword evidence="15" id="KW-1185">Reference proteome</keyword>
<gene>
    <name evidence="14" type="ORF">F6R98_09455</name>
</gene>
<dbReference type="RefSeq" id="WP_153248810.1">
    <property type="nucleotide sequence ID" value="NZ_CP044205.1"/>
</dbReference>
<keyword evidence="5" id="KW-0677">Repeat</keyword>
<comment type="subcellular location">
    <subcellularLocation>
        <location evidence="1">Cell membrane</location>
        <topology evidence="1">Multi-pass membrane protein</topology>
    </subcellularLocation>
</comment>
<dbReference type="FunCoup" id="A0A5Q0BL19">
    <property type="interactions" value="183"/>
</dbReference>
<dbReference type="PROSITE" id="PS51846">
    <property type="entry name" value="CNNM"/>
    <property type="match status" value="1"/>
</dbReference>
<protein>
    <submittedName>
        <fullName evidence="14">HlyC/CorC family transporter</fullName>
    </submittedName>
</protein>
<evidence type="ECO:0000256" key="6">
    <source>
        <dbReference type="ARBA" id="ARBA00022989"/>
    </source>
</evidence>
<dbReference type="PANTHER" id="PTHR22777:SF32">
    <property type="entry name" value="UPF0053 INNER MEMBRANE PROTEIN YFJD"/>
    <property type="match status" value="1"/>
</dbReference>
<feature type="transmembrane region" description="Helical" evidence="11">
    <location>
        <begin position="125"/>
        <end position="147"/>
    </location>
</feature>
<dbReference type="SUPFAM" id="SSF54631">
    <property type="entry name" value="CBS-domain pair"/>
    <property type="match status" value="1"/>
</dbReference>
<evidence type="ECO:0000256" key="8">
    <source>
        <dbReference type="ARBA" id="ARBA00023136"/>
    </source>
</evidence>
<evidence type="ECO:0000259" key="13">
    <source>
        <dbReference type="PROSITE" id="PS51846"/>
    </source>
</evidence>
<feature type="transmembrane region" description="Helical" evidence="11">
    <location>
        <begin position="94"/>
        <end position="113"/>
    </location>
</feature>
<evidence type="ECO:0000256" key="2">
    <source>
        <dbReference type="ARBA" id="ARBA00006337"/>
    </source>
</evidence>
<dbReference type="Pfam" id="PF01595">
    <property type="entry name" value="CNNM"/>
    <property type="match status" value="1"/>
</dbReference>
<keyword evidence="8 10" id="KW-0472">Membrane</keyword>
<dbReference type="PROSITE" id="PS51371">
    <property type="entry name" value="CBS"/>
    <property type="match status" value="1"/>
</dbReference>
<feature type="transmembrane region" description="Helical" evidence="11">
    <location>
        <begin position="62"/>
        <end position="88"/>
    </location>
</feature>
<dbReference type="Pfam" id="PF00571">
    <property type="entry name" value="CBS"/>
    <property type="match status" value="2"/>
</dbReference>
<dbReference type="Pfam" id="PF03471">
    <property type="entry name" value="CorC_HlyC"/>
    <property type="match status" value="1"/>
</dbReference>
<dbReference type="Proteomes" id="UP000325755">
    <property type="component" value="Chromosome"/>
</dbReference>
<evidence type="ECO:0000256" key="11">
    <source>
        <dbReference type="SAM" id="Phobius"/>
    </source>
</evidence>
<evidence type="ECO:0000313" key="14">
    <source>
        <dbReference type="EMBL" id="QFY42818.1"/>
    </source>
</evidence>
<dbReference type="InterPro" id="IPR046342">
    <property type="entry name" value="CBS_dom_sf"/>
</dbReference>
<dbReference type="InterPro" id="IPR044751">
    <property type="entry name" value="Ion_transp-like_CBS"/>
</dbReference>
<dbReference type="PANTHER" id="PTHR22777">
    <property type="entry name" value="HEMOLYSIN-RELATED"/>
    <property type="match status" value="1"/>
</dbReference>
<dbReference type="InterPro" id="IPR002550">
    <property type="entry name" value="CNNM"/>
</dbReference>
<evidence type="ECO:0000256" key="3">
    <source>
        <dbReference type="ARBA" id="ARBA00022475"/>
    </source>
</evidence>
<evidence type="ECO:0000256" key="4">
    <source>
        <dbReference type="ARBA" id="ARBA00022692"/>
    </source>
</evidence>
<keyword evidence="6 10" id="KW-1133">Transmembrane helix</keyword>
<dbReference type="InterPro" id="IPR000644">
    <property type="entry name" value="CBS_dom"/>
</dbReference>
<organism evidence="14 15">
    <name type="scientific">Candidatus Methylospira mobilis</name>
    <dbReference type="NCBI Taxonomy" id="1808979"/>
    <lineage>
        <taxon>Bacteria</taxon>
        <taxon>Pseudomonadati</taxon>
        <taxon>Pseudomonadota</taxon>
        <taxon>Gammaproteobacteria</taxon>
        <taxon>Methylococcales</taxon>
        <taxon>Methylococcaceae</taxon>
        <taxon>Candidatus Methylospira</taxon>
    </lineage>
</organism>
<reference evidence="14 15" key="1">
    <citation type="submission" date="2019-09" db="EMBL/GenBank/DDBJ databases">
        <title>Ecophysiology of the spiral-shaped methanotroph Methylospira mobilis as revealed by the complete genome sequence.</title>
        <authorList>
            <person name="Oshkin I.Y."/>
            <person name="Dedysh S.N."/>
            <person name="Miroshnikov K."/>
            <person name="Danilova O.V."/>
            <person name="Hakobyan A."/>
            <person name="Liesack W."/>
        </authorList>
    </citation>
    <scope>NUCLEOTIDE SEQUENCE [LARGE SCALE GENOMIC DNA]</scope>
    <source>
        <strain evidence="14 15">Shm1</strain>
    </source>
</reference>
<accession>A0A5Q0BL19</accession>
<dbReference type="InterPro" id="IPR005170">
    <property type="entry name" value="Transptr-assoc_dom"/>
</dbReference>
<dbReference type="EMBL" id="CP044205">
    <property type="protein sequence ID" value="QFY42818.1"/>
    <property type="molecule type" value="Genomic_DNA"/>
</dbReference>
<comment type="similarity">
    <text evidence="2">Belongs to the UPF0053 family.</text>
</comment>
<dbReference type="InterPro" id="IPR016169">
    <property type="entry name" value="FAD-bd_PCMH_sub2"/>
</dbReference>
<dbReference type="Gene3D" id="3.10.580.10">
    <property type="entry name" value="CBS-domain"/>
    <property type="match status" value="1"/>
</dbReference>
<feature type="domain" description="CNNM transmembrane" evidence="13">
    <location>
        <begin position="2"/>
        <end position="193"/>
    </location>
</feature>
<dbReference type="InterPro" id="IPR036318">
    <property type="entry name" value="FAD-bd_PCMH-like_sf"/>
</dbReference>
<dbReference type="AlphaFoldDB" id="A0A5Q0BL19"/>